<protein>
    <recommendedName>
        <fullName evidence="1">non-specific serine/threonine protein kinase</fullName>
        <ecNumber evidence="1">2.7.11.1</ecNumber>
    </recommendedName>
</protein>
<evidence type="ECO:0000256" key="6">
    <source>
        <dbReference type="ARBA" id="ARBA00022840"/>
    </source>
</evidence>
<evidence type="ECO:0000256" key="8">
    <source>
        <dbReference type="RuleBase" id="RU000304"/>
    </source>
</evidence>
<dbReference type="InterPro" id="IPR011009">
    <property type="entry name" value="Kinase-like_dom_sf"/>
</dbReference>
<evidence type="ECO:0000256" key="7">
    <source>
        <dbReference type="PROSITE-ProRule" id="PRU10141"/>
    </source>
</evidence>
<evidence type="ECO:0000256" key="3">
    <source>
        <dbReference type="ARBA" id="ARBA00022679"/>
    </source>
</evidence>
<evidence type="ECO:0000259" key="9">
    <source>
        <dbReference type="PROSITE" id="PS50011"/>
    </source>
</evidence>
<dbReference type="GO" id="GO:0004674">
    <property type="term" value="F:protein serine/threonine kinase activity"/>
    <property type="evidence" value="ECO:0007669"/>
    <property type="project" value="UniProtKB-KW"/>
</dbReference>
<dbReference type="EMBL" id="JADGKB010000001">
    <property type="protein sequence ID" value="KAJ3262598.1"/>
    <property type="molecule type" value="Genomic_DNA"/>
</dbReference>
<feature type="binding site" evidence="7">
    <location>
        <position position="68"/>
    </location>
    <ligand>
        <name>ATP</name>
        <dbReference type="ChEBI" id="CHEBI:30616"/>
    </ligand>
</feature>
<dbReference type="EC" id="2.7.11.1" evidence="1"/>
<dbReference type="CDD" id="cd14019">
    <property type="entry name" value="STKc_Cdc7"/>
    <property type="match status" value="1"/>
</dbReference>
<dbReference type="Proteomes" id="UP001210925">
    <property type="component" value="Unassembled WGS sequence"/>
</dbReference>
<dbReference type="AlphaFoldDB" id="A0AAD5Y6Q7"/>
<dbReference type="SUPFAM" id="SSF56112">
    <property type="entry name" value="Protein kinase-like (PK-like)"/>
    <property type="match status" value="1"/>
</dbReference>
<feature type="domain" description="Protein kinase" evidence="9">
    <location>
        <begin position="30"/>
        <end position="329"/>
    </location>
</feature>
<dbReference type="SMART" id="SM00220">
    <property type="entry name" value="S_TKc"/>
    <property type="match status" value="1"/>
</dbReference>
<keyword evidence="5" id="KW-0418">Kinase</keyword>
<keyword evidence="3" id="KW-0808">Transferase</keyword>
<dbReference type="GO" id="GO:0044773">
    <property type="term" value="P:mitotic DNA damage checkpoint signaling"/>
    <property type="evidence" value="ECO:0007669"/>
    <property type="project" value="TreeGrafter"/>
</dbReference>
<dbReference type="InterPro" id="IPR000719">
    <property type="entry name" value="Prot_kinase_dom"/>
</dbReference>
<dbReference type="PROSITE" id="PS00108">
    <property type="entry name" value="PROTEIN_KINASE_ST"/>
    <property type="match status" value="1"/>
</dbReference>
<keyword evidence="6 7" id="KW-0067">ATP-binding</keyword>
<keyword evidence="2 8" id="KW-0723">Serine/threonine-protein kinase</keyword>
<accession>A0AAD5Y6Q7</accession>
<comment type="similarity">
    <text evidence="8">Belongs to the protein kinase superfamily.</text>
</comment>
<name>A0AAD5Y6Q7_9FUNG</name>
<dbReference type="PANTHER" id="PTHR44167:SF23">
    <property type="entry name" value="CDC7 KINASE, ISOFORM A-RELATED"/>
    <property type="match status" value="1"/>
</dbReference>
<sequence>MSSSDDSEQTKLEVQLEISNFQRDFPNCPYKMIEKIGQGTFSSVYKAVDTQHQHTSDCGEECNIVAVKRIYPTSSPTRILTELSILHSLSGHPNIAPLLNAIRHDDQVIAVLPYYPHANFKHYFRELSNNQTKSYLRSLLSALKHVHHKGYIHRDVKPSNFIFSPEKEAGVLIDFGLAQTEADKRDDSKFKQPKPIKLEKRRPFYIVDDKRPSIRANRAGTRGFRAPETRAIDIWSVGVILLSILTGQFPFFQSTDDVEAMLEISHIFGKQKMKQLACTLRKEIGLRHIVDKMSENPVDEEALDLLEKLLELDPSKRITASEALHHTYLQQ</sequence>
<proteinExistence type="inferred from homology"/>
<keyword evidence="11" id="KW-1185">Reference proteome</keyword>
<dbReference type="GO" id="GO:0005524">
    <property type="term" value="F:ATP binding"/>
    <property type="evidence" value="ECO:0007669"/>
    <property type="project" value="UniProtKB-UniRule"/>
</dbReference>
<evidence type="ECO:0000313" key="10">
    <source>
        <dbReference type="EMBL" id="KAJ3262598.1"/>
    </source>
</evidence>
<evidence type="ECO:0000256" key="1">
    <source>
        <dbReference type="ARBA" id="ARBA00012513"/>
    </source>
</evidence>
<dbReference type="GO" id="GO:0005634">
    <property type="term" value="C:nucleus"/>
    <property type="evidence" value="ECO:0007669"/>
    <property type="project" value="TreeGrafter"/>
</dbReference>
<dbReference type="PROSITE" id="PS50011">
    <property type="entry name" value="PROTEIN_KINASE_DOM"/>
    <property type="match status" value="1"/>
</dbReference>
<gene>
    <name evidence="10" type="ORF">HK103_000127</name>
</gene>
<evidence type="ECO:0000256" key="5">
    <source>
        <dbReference type="ARBA" id="ARBA00022777"/>
    </source>
</evidence>
<dbReference type="Pfam" id="PF00069">
    <property type="entry name" value="Pkinase"/>
    <property type="match status" value="1"/>
</dbReference>
<dbReference type="Gene3D" id="1.10.510.10">
    <property type="entry name" value="Transferase(Phosphotransferase) domain 1"/>
    <property type="match status" value="1"/>
</dbReference>
<reference evidence="10" key="1">
    <citation type="submission" date="2020-05" db="EMBL/GenBank/DDBJ databases">
        <title>Phylogenomic resolution of chytrid fungi.</title>
        <authorList>
            <person name="Stajich J.E."/>
            <person name="Amses K."/>
            <person name="Simmons R."/>
            <person name="Seto K."/>
            <person name="Myers J."/>
            <person name="Bonds A."/>
            <person name="Quandt C.A."/>
            <person name="Barry K."/>
            <person name="Liu P."/>
            <person name="Grigoriev I."/>
            <person name="Longcore J.E."/>
            <person name="James T.Y."/>
        </authorList>
    </citation>
    <scope>NUCLEOTIDE SEQUENCE</scope>
    <source>
        <strain evidence="10">PLAUS21</strain>
    </source>
</reference>
<evidence type="ECO:0000256" key="4">
    <source>
        <dbReference type="ARBA" id="ARBA00022741"/>
    </source>
</evidence>
<evidence type="ECO:0000256" key="2">
    <source>
        <dbReference type="ARBA" id="ARBA00022527"/>
    </source>
</evidence>
<dbReference type="PANTHER" id="PTHR44167">
    <property type="entry name" value="OVARIAN-SPECIFIC SERINE/THREONINE-PROTEIN KINASE LOK-RELATED"/>
    <property type="match status" value="1"/>
</dbReference>
<comment type="caution">
    <text evidence="10">The sequence shown here is derived from an EMBL/GenBank/DDBJ whole genome shotgun (WGS) entry which is preliminary data.</text>
</comment>
<organism evidence="10 11">
    <name type="scientific">Boothiomyces macroporosus</name>
    <dbReference type="NCBI Taxonomy" id="261099"/>
    <lineage>
        <taxon>Eukaryota</taxon>
        <taxon>Fungi</taxon>
        <taxon>Fungi incertae sedis</taxon>
        <taxon>Chytridiomycota</taxon>
        <taxon>Chytridiomycota incertae sedis</taxon>
        <taxon>Chytridiomycetes</taxon>
        <taxon>Rhizophydiales</taxon>
        <taxon>Terramycetaceae</taxon>
        <taxon>Boothiomyces</taxon>
    </lineage>
</organism>
<dbReference type="Gene3D" id="3.30.200.20">
    <property type="entry name" value="Phosphorylase Kinase, domain 1"/>
    <property type="match status" value="1"/>
</dbReference>
<dbReference type="PROSITE" id="PS00107">
    <property type="entry name" value="PROTEIN_KINASE_ATP"/>
    <property type="match status" value="1"/>
</dbReference>
<keyword evidence="4 7" id="KW-0547">Nucleotide-binding</keyword>
<dbReference type="InterPro" id="IPR008271">
    <property type="entry name" value="Ser/Thr_kinase_AS"/>
</dbReference>
<evidence type="ECO:0000313" key="11">
    <source>
        <dbReference type="Proteomes" id="UP001210925"/>
    </source>
</evidence>
<dbReference type="InterPro" id="IPR017441">
    <property type="entry name" value="Protein_kinase_ATP_BS"/>
</dbReference>